<feature type="transmembrane region" description="Helical" evidence="6">
    <location>
        <begin position="515"/>
        <end position="533"/>
    </location>
</feature>
<feature type="transmembrane region" description="Helical" evidence="6">
    <location>
        <begin position="215"/>
        <end position="235"/>
    </location>
</feature>
<evidence type="ECO:0000256" key="3">
    <source>
        <dbReference type="ARBA" id="ARBA00022692"/>
    </source>
</evidence>
<dbReference type="Proteomes" id="UP000241890">
    <property type="component" value="Unassembled WGS sequence"/>
</dbReference>
<dbReference type="GO" id="GO:0022857">
    <property type="term" value="F:transmembrane transporter activity"/>
    <property type="evidence" value="ECO:0007669"/>
    <property type="project" value="UniProtKB-UniRule"/>
</dbReference>
<organism evidence="8 9">
    <name type="scientific">Hondaea fermentalgiana</name>
    <dbReference type="NCBI Taxonomy" id="2315210"/>
    <lineage>
        <taxon>Eukaryota</taxon>
        <taxon>Sar</taxon>
        <taxon>Stramenopiles</taxon>
        <taxon>Bigyra</taxon>
        <taxon>Labyrinthulomycetes</taxon>
        <taxon>Thraustochytrida</taxon>
        <taxon>Thraustochytriidae</taxon>
        <taxon>Hondaea</taxon>
    </lineage>
</organism>
<feature type="compositionally biased region" description="Basic and acidic residues" evidence="7">
    <location>
        <begin position="19"/>
        <end position="30"/>
    </location>
</feature>
<dbReference type="EMBL" id="BEYU01000027">
    <property type="protein sequence ID" value="GBG27058.1"/>
    <property type="molecule type" value="Genomic_DNA"/>
</dbReference>
<proteinExistence type="inferred from homology"/>
<sequence>MTGDRTQGLMAVDLESEEANEHARTSRVEPESGLQSSMRGRQVGSLRAMMNNQLSVKSLISQMSANPLKEVITPKIEFNDRAWRVAKFDYLFAVIFVAGLFLHFGLGAMIIHQTNTFHNSTGSYLTAEARAQYDSCQLALAEISQSNATQIDDRRRLRRLAVAASATGSDTINDCTTLWCVMDLSNYLTITTMTVAPIVGALWTFALYKLPRGSSWGATLWFPVLYISVAIALFANTEGTTILAALFFAAASVLLLVLFFTREPVHAMGDHLRIATTVLYQNFYIFRAIYLLLMIMCLFLAWHWAVVMRTANVVEFAVHNSCEATTPHHIKAATTYLFFYMVWFVSTCKTGKLVIISMCVGSWFLQQVPVPARPEMSAFCTVMTTSIGTVAGGSVVTEFVDYLVERNGSRFWWLDPLGFIIRPLKCAFSRCVTPFTRFSIIAHAFTGEGFGPSAYRSTKLLQRNFTNAYVADRILISAVRTGSSALSILIGLIAWMRIDGVNGWNSLSNASDSSGVFGGIGGLLLFVITAVYVVRRPLLGLMLLALFSDTMIVWLSGSVLVFAPFAGVFVACVSAVIINFQGDFVLNTIDTIFMCYAVLKDSNAEVLLTPERIDAQEYVDSLPAVKPEHDRYEDLSSSQSVDSDE</sequence>
<feature type="transmembrane region" description="Helical" evidence="6">
    <location>
        <begin position="241"/>
        <end position="261"/>
    </location>
</feature>
<dbReference type="InParanoid" id="A0A2R5GBG7"/>
<dbReference type="Pfam" id="PF04515">
    <property type="entry name" value="Choline_transpo"/>
    <property type="match status" value="1"/>
</dbReference>
<dbReference type="OrthoDB" id="431402at2759"/>
<comment type="similarity">
    <text evidence="2 6">Belongs to the CTL (choline transporter-like) family.</text>
</comment>
<reference evidence="8 9" key="1">
    <citation type="submission" date="2017-12" db="EMBL/GenBank/DDBJ databases">
        <title>Sequencing, de novo assembly and annotation of complete genome of a new Thraustochytrid species, strain FCC1311.</title>
        <authorList>
            <person name="Sedici K."/>
            <person name="Godart F."/>
            <person name="Aiese Cigliano R."/>
            <person name="Sanseverino W."/>
            <person name="Barakat M."/>
            <person name="Ortet P."/>
            <person name="Marechal E."/>
            <person name="Cagnac O."/>
            <person name="Amato A."/>
        </authorList>
    </citation>
    <scope>NUCLEOTIDE SEQUENCE [LARGE SCALE GENOMIC DNA]</scope>
</reference>
<dbReference type="AlphaFoldDB" id="A0A2R5GBG7"/>
<name>A0A2R5GBG7_9STRA</name>
<comment type="subcellular location">
    <subcellularLocation>
        <location evidence="6">Cell membrane</location>
        <topology evidence="6">Multi-pass membrane protein</topology>
    </subcellularLocation>
    <subcellularLocation>
        <location evidence="1">Membrane</location>
        <topology evidence="1">Multi-pass membrane protein</topology>
    </subcellularLocation>
</comment>
<evidence type="ECO:0000256" key="5">
    <source>
        <dbReference type="ARBA" id="ARBA00023136"/>
    </source>
</evidence>
<evidence type="ECO:0000313" key="9">
    <source>
        <dbReference type="Proteomes" id="UP000241890"/>
    </source>
</evidence>
<keyword evidence="9" id="KW-1185">Reference proteome</keyword>
<comment type="function">
    <text evidence="6">Choline transporter.</text>
</comment>
<evidence type="ECO:0000256" key="2">
    <source>
        <dbReference type="ARBA" id="ARBA00007168"/>
    </source>
</evidence>
<comment type="caution">
    <text evidence="8">The sequence shown here is derived from an EMBL/GenBank/DDBJ whole genome shotgun (WGS) entry which is preliminary data.</text>
</comment>
<feature type="region of interest" description="Disordered" evidence="7">
    <location>
        <begin position="1"/>
        <end position="37"/>
    </location>
</feature>
<keyword evidence="4 6" id="KW-1133">Transmembrane helix</keyword>
<feature type="transmembrane region" description="Helical" evidence="6">
    <location>
        <begin position="561"/>
        <end position="580"/>
    </location>
</feature>
<evidence type="ECO:0000256" key="6">
    <source>
        <dbReference type="RuleBase" id="RU368066"/>
    </source>
</evidence>
<dbReference type="InterPro" id="IPR007603">
    <property type="entry name" value="Choline_transptr-like"/>
</dbReference>
<feature type="transmembrane region" description="Helical" evidence="6">
    <location>
        <begin position="474"/>
        <end position="495"/>
    </location>
</feature>
<evidence type="ECO:0000313" key="8">
    <source>
        <dbReference type="EMBL" id="GBG27058.1"/>
    </source>
</evidence>
<evidence type="ECO:0000256" key="4">
    <source>
        <dbReference type="ARBA" id="ARBA00022989"/>
    </source>
</evidence>
<feature type="transmembrane region" description="Helical" evidence="6">
    <location>
        <begin position="187"/>
        <end position="208"/>
    </location>
</feature>
<dbReference type="PANTHER" id="PTHR12385:SF88">
    <property type="entry name" value="CHOLINE TRANSPORTER-LIKE PROTEIN CTL1"/>
    <property type="match status" value="1"/>
</dbReference>
<dbReference type="GO" id="GO:0005886">
    <property type="term" value="C:plasma membrane"/>
    <property type="evidence" value="ECO:0007669"/>
    <property type="project" value="UniProtKB-SubCell"/>
</dbReference>
<evidence type="ECO:0000256" key="1">
    <source>
        <dbReference type="ARBA" id="ARBA00004141"/>
    </source>
</evidence>
<dbReference type="PANTHER" id="PTHR12385">
    <property type="entry name" value="CHOLINE TRANSPORTER-LIKE (SLC FAMILY 44)"/>
    <property type="match status" value="1"/>
</dbReference>
<gene>
    <name evidence="8" type="ORF">FCC1311_010051</name>
</gene>
<feature type="transmembrane region" description="Helical" evidence="6">
    <location>
        <begin position="282"/>
        <end position="305"/>
    </location>
</feature>
<accession>A0A2R5GBG7</accession>
<evidence type="ECO:0000256" key="7">
    <source>
        <dbReference type="SAM" id="MobiDB-lite"/>
    </source>
</evidence>
<feature type="transmembrane region" description="Helical" evidence="6">
    <location>
        <begin position="90"/>
        <end position="111"/>
    </location>
</feature>
<protein>
    <recommendedName>
        <fullName evidence="6">Choline transporter-like protein</fullName>
    </recommendedName>
</protein>
<keyword evidence="3 6" id="KW-0812">Transmembrane</keyword>
<keyword evidence="5 6" id="KW-0472">Membrane</keyword>